<feature type="domain" description="Myb-like" evidence="4">
    <location>
        <begin position="402"/>
        <end position="452"/>
    </location>
</feature>
<dbReference type="InterPro" id="IPR050560">
    <property type="entry name" value="MYB_TF"/>
</dbReference>
<dbReference type="Gene3D" id="1.10.10.60">
    <property type="entry name" value="Homeodomain-like"/>
    <property type="match status" value="3"/>
</dbReference>
<organism evidence="6">
    <name type="scientific">Corethron hystrix</name>
    <dbReference type="NCBI Taxonomy" id="216773"/>
    <lineage>
        <taxon>Eukaryota</taxon>
        <taxon>Sar</taxon>
        <taxon>Stramenopiles</taxon>
        <taxon>Ochrophyta</taxon>
        <taxon>Bacillariophyta</taxon>
        <taxon>Coscinodiscophyceae</taxon>
        <taxon>Corethrophycidae</taxon>
        <taxon>Corethrales</taxon>
        <taxon>Corethraceae</taxon>
        <taxon>Corethron</taxon>
    </lineage>
</organism>
<dbReference type="PANTHER" id="PTHR45614">
    <property type="entry name" value="MYB PROTEIN-RELATED"/>
    <property type="match status" value="1"/>
</dbReference>
<dbReference type="SUPFAM" id="SSF46689">
    <property type="entry name" value="Homeodomain-like"/>
    <property type="match status" value="2"/>
</dbReference>
<feature type="compositionally biased region" description="Polar residues" evidence="3">
    <location>
        <begin position="627"/>
        <end position="637"/>
    </location>
</feature>
<evidence type="ECO:0000313" key="6">
    <source>
        <dbReference type="EMBL" id="CAD8873057.1"/>
    </source>
</evidence>
<gene>
    <name evidence="6" type="ORF">CHYS00102_LOCUS215</name>
</gene>
<feature type="compositionally biased region" description="Low complexity" evidence="3">
    <location>
        <begin position="217"/>
        <end position="229"/>
    </location>
</feature>
<dbReference type="GO" id="GO:0000981">
    <property type="term" value="F:DNA-binding transcription factor activity, RNA polymerase II-specific"/>
    <property type="evidence" value="ECO:0007669"/>
    <property type="project" value="TreeGrafter"/>
</dbReference>
<dbReference type="AlphaFoldDB" id="A0A7S1B2Q7"/>
<dbReference type="EMBL" id="HBFR01000332">
    <property type="protein sequence ID" value="CAD8873057.1"/>
    <property type="molecule type" value="Transcribed_RNA"/>
</dbReference>
<evidence type="ECO:0000259" key="5">
    <source>
        <dbReference type="PROSITE" id="PS51294"/>
    </source>
</evidence>
<proteinExistence type="predicted"/>
<dbReference type="PROSITE" id="PS50090">
    <property type="entry name" value="MYB_LIKE"/>
    <property type="match status" value="3"/>
</dbReference>
<feature type="region of interest" description="Disordered" evidence="3">
    <location>
        <begin position="1"/>
        <end position="34"/>
    </location>
</feature>
<dbReference type="FunFam" id="1.10.10.60:FF:000010">
    <property type="entry name" value="Transcriptional activator Myb isoform A"/>
    <property type="match status" value="1"/>
</dbReference>
<feature type="compositionally biased region" description="Basic and acidic residues" evidence="3">
    <location>
        <begin position="181"/>
        <end position="205"/>
    </location>
</feature>
<evidence type="ECO:0000256" key="3">
    <source>
        <dbReference type="SAM" id="MobiDB-lite"/>
    </source>
</evidence>
<feature type="compositionally biased region" description="Low complexity" evidence="3">
    <location>
        <begin position="587"/>
        <end position="602"/>
    </location>
</feature>
<keyword evidence="1" id="KW-0677">Repeat</keyword>
<feature type="domain" description="HTH myb-type" evidence="5">
    <location>
        <begin position="351"/>
        <end position="401"/>
    </location>
</feature>
<feature type="region of interest" description="Disordered" evidence="3">
    <location>
        <begin position="574"/>
        <end position="652"/>
    </location>
</feature>
<feature type="domain" description="Myb-like" evidence="4">
    <location>
        <begin position="356"/>
        <end position="401"/>
    </location>
</feature>
<dbReference type="Pfam" id="PF13921">
    <property type="entry name" value="Myb_DNA-bind_6"/>
    <property type="match status" value="1"/>
</dbReference>
<dbReference type="GO" id="GO:0000978">
    <property type="term" value="F:RNA polymerase II cis-regulatory region sequence-specific DNA binding"/>
    <property type="evidence" value="ECO:0007669"/>
    <property type="project" value="TreeGrafter"/>
</dbReference>
<dbReference type="PANTHER" id="PTHR45614:SF274">
    <property type="entry name" value="MYB-LIKE DNA-BINDING PROTEIN"/>
    <property type="match status" value="1"/>
</dbReference>
<name>A0A7S1B2Q7_9STRA</name>
<evidence type="ECO:0000256" key="2">
    <source>
        <dbReference type="ARBA" id="ARBA00023125"/>
    </source>
</evidence>
<dbReference type="PROSITE" id="PS51294">
    <property type="entry name" value="HTH_MYB"/>
    <property type="match status" value="2"/>
</dbReference>
<protein>
    <submittedName>
        <fullName evidence="6">Uncharacterized protein</fullName>
    </submittedName>
</protein>
<dbReference type="Pfam" id="PF00249">
    <property type="entry name" value="Myb_DNA-binding"/>
    <property type="match status" value="2"/>
</dbReference>
<reference evidence="6" key="1">
    <citation type="submission" date="2021-01" db="EMBL/GenBank/DDBJ databases">
        <authorList>
            <person name="Corre E."/>
            <person name="Pelletier E."/>
            <person name="Niang G."/>
            <person name="Scheremetjew M."/>
            <person name="Finn R."/>
            <person name="Kale V."/>
            <person name="Holt S."/>
            <person name="Cochrane G."/>
            <person name="Meng A."/>
            <person name="Brown T."/>
            <person name="Cohen L."/>
        </authorList>
    </citation>
    <scope>NUCLEOTIDE SEQUENCE</scope>
    <source>
        <strain evidence="6">308</strain>
    </source>
</reference>
<dbReference type="SMART" id="SM00717">
    <property type="entry name" value="SANT"/>
    <property type="match status" value="3"/>
</dbReference>
<keyword evidence="2" id="KW-0238">DNA-binding</keyword>
<feature type="domain" description="HTH myb-type" evidence="5">
    <location>
        <begin position="402"/>
        <end position="456"/>
    </location>
</feature>
<accession>A0A7S1B2Q7</accession>
<dbReference type="GO" id="GO:0005634">
    <property type="term" value="C:nucleus"/>
    <property type="evidence" value="ECO:0007669"/>
    <property type="project" value="TreeGrafter"/>
</dbReference>
<feature type="compositionally biased region" description="Polar residues" evidence="3">
    <location>
        <begin position="207"/>
        <end position="216"/>
    </location>
</feature>
<dbReference type="InterPro" id="IPR009057">
    <property type="entry name" value="Homeodomain-like_sf"/>
</dbReference>
<dbReference type="InterPro" id="IPR017930">
    <property type="entry name" value="Myb_dom"/>
</dbReference>
<feature type="compositionally biased region" description="Polar residues" evidence="3">
    <location>
        <begin position="126"/>
        <end position="163"/>
    </location>
</feature>
<dbReference type="InterPro" id="IPR001005">
    <property type="entry name" value="SANT/Myb"/>
</dbReference>
<dbReference type="CDD" id="cd00167">
    <property type="entry name" value="SANT"/>
    <property type="match status" value="3"/>
</dbReference>
<evidence type="ECO:0000256" key="1">
    <source>
        <dbReference type="ARBA" id="ARBA00022737"/>
    </source>
</evidence>
<feature type="compositionally biased region" description="Low complexity" evidence="3">
    <location>
        <begin position="297"/>
        <end position="306"/>
    </location>
</feature>
<feature type="domain" description="Myb-like" evidence="4">
    <location>
        <begin position="295"/>
        <end position="348"/>
    </location>
</feature>
<sequence length="652" mass="71396">MLTMAEVTPTESTINPKKRPAPDSSVEPDEKSKKVAEEALAMYRSPAILVPATPENHATLVEIKKEDIVKDSAKPEIPSELKPLEEVKEEVKEVKEEVKELKEVKEVKEVKVDCVPSDQRTDGLSEPQNEGPSESSTNVSSEMKPTNELTNTTNQNFGGSTQEGIVEDVKAKTSVENTGNAEKKPQETTGSDEKPVEPFLNKDPENESNSAPNMKLSNPSTTTSENPSTDTASSTMPPTVPSAAFPVAAQISDVKSKDEVSLNDGTLSPQKKKMKIGDDDENDNSGGNRSTNDGDVESSPSPWTTEETSLLKDLMTKYSGTSPRWDEISQSFTDRSETDCINRWKRINNQSVIKGKGSWTAKEDSILREKRALYGPKWAKISAHLPGRIGKQCRERFVNHLDPELRKGEWTDDEEAILIALHQQHGNRWANISKVLPGRSDNDVKNHWYSTIQRKFQQHGKDKMTQAALQKVNGLTLSTPNPNTNLVWTSGQGWRYNTAHPPGGQMGYPEVRGHGGMPMGMPNYMTMPQTAPPPGAPGQMQGPPPHDGMYMYAHPPPYMGPGGPMMPQHYGAPMQHPQHGGPPPPHMQNMGGQMHGGPMMQGAPGGPMMGTPSPVSQSGRPEGFNDVQASRYMQSPGDQPYPVGQQDPNKHS</sequence>
<feature type="region of interest" description="Disordered" evidence="3">
    <location>
        <begin position="107"/>
        <end position="306"/>
    </location>
</feature>
<evidence type="ECO:0000259" key="4">
    <source>
        <dbReference type="PROSITE" id="PS50090"/>
    </source>
</evidence>